<reference evidence="2" key="1">
    <citation type="submission" date="2020-05" db="EMBL/GenBank/DDBJ databases">
        <authorList>
            <person name="Chiriac C."/>
            <person name="Salcher M."/>
            <person name="Ghai R."/>
            <person name="Kavagutti S V."/>
        </authorList>
    </citation>
    <scope>NUCLEOTIDE SEQUENCE</scope>
</reference>
<gene>
    <name evidence="1" type="ORF">UFOPK1603_00735</name>
    <name evidence="2" type="ORF">UFOPK1711_00257</name>
    <name evidence="3" type="ORF">UFOPK2143_00078</name>
</gene>
<sequence length="427" mass="47472">MATTWNPGPRPEWVEAVNAGLVLPIAAEAALPFDRDGLVGEALARQGRTNEGIAALCAPGPGTGEDFLEGLDIALTSLETEANLHLLGRWMTRRFLLRLLEVRLQICDWVRSDPGVRDEQIFEPLFVVGAPRTGTTVLHALLSADHRHRVPLGWEFLRPVPPPTFETYDNDSRIELADAELRGPQLVTGGLDAIHAYAGRMNKECLSAMSFAFRGEEFISRYNTPSYIDWLQSCDMTSAYEMHRLVLQILQRKMPTEKWVLKSPVHLHNLPVLLDTYPDAQLVITHRDPLAILGSVTSLIATLRWAHSDDVDTTVIGRYHADLYRGDLDGLVDIQSQGVLPVGRVAHGSFADFNADGVGVVARIYDELDIDLPDDVRAAMTAALAGSPREKHGDHTWSFDWLGLDADEQRDRFSRYCMTFGLTDSIN</sequence>
<organism evidence="2">
    <name type="scientific">freshwater metagenome</name>
    <dbReference type="NCBI Taxonomy" id="449393"/>
    <lineage>
        <taxon>unclassified sequences</taxon>
        <taxon>metagenomes</taxon>
        <taxon>ecological metagenomes</taxon>
    </lineage>
</organism>
<proteinExistence type="predicted"/>
<dbReference type="InterPro" id="IPR027417">
    <property type="entry name" value="P-loop_NTPase"/>
</dbReference>
<dbReference type="PANTHER" id="PTHR36451">
    <property type="entry name" value="PAPS-DEPENDENT SULFOTRANSFERASE STF3"/>
    <property type="match status" value="1"/>
</dbReference>
<dbReference type="InterPro" id="IPR052736">
    <property type="entry name" value="Stf3_sulfotransferase"/>
</dbReference>
<dbReference type="Pfam" id="PF13469">
    <property type="entry name" value="Sulfotransfer_3"/>
    <property type="match status" value="1"/>
</dbReference>
<dbReference type="AlphaFoldDB" id="A0A6J6DTC5"/>
<name>A0A6J6DTC5_9ZZZZ</name>
<evidence type="ECO:0000313" key="2">
    <source>
        <dbReference type="EMBL" id="CAB4566736.1"/>
    </source>
</evidence>
<protein>
    <submittedName>
        <fullName evidence="2">Unannotated protein</fullName>
    </submittedName>
</protein>
<dbReference type="PANTHER" id="PTHR36451:SF1">
    <property type="entry name" value="OMEGA-HYDROXY-BETA-DIHYDROMENAQUINONE-9 SULFOTRANSFERASE STF3"/>
    <property type="match status" value="1"/>
</dbReference>
<dbReference type="EMBL" id="CAEZTG010000053">
    <property type="protein sequence ID" value="CAB4563535.1"/>
    <property type="molecule type" value="Genomic_DNA"/>
</dbReference>
<evidence type="ECO:0000313" key="3">
    <source>
        <dbReference type="EMBL" id="CAB4633691.1"/>
    </source>
</evidence>
<evidence type="ECO:0000313" key="1">
    <source>
        <dbReference type="EMBL" id="CAB4563535.1"/>
    </source>
</evidence>
<accession>A0A6J6DTC5</accession>
<dbReference type="Gene3D" id="3.40.50.300">
    <property type="entry name" value="P-loop containing nucleotide triphosphate hydrolases"/>
    <property type="match status" value="1"/>
</dbReference>
<dbReference type="EMBL" id="CAEZTR010000009">
    <property type="protein sequence ID" value="CAB4566736.1"/>
    <property type="molecule type" value="Genomic_DNA"/>
</dbReference>
<dbReference type="EMBL" id="CAEZVV010000002">
    <property type="protein sequence ID" value="CAB4633691.1"/>
    <property type="molecule type" value="Genomic_DNA"/>
</dbReference>
<dbReference type="SUPFAM" id="SSF52540">
    <property type="entry name" value="P-loop containing nucleoside triphosphate hydrolases"/>
    <property type="match status" value="1"/>
</dbReference>